<proteinExistence type="predicted"/>
<dbReference type="InterPro" id="IPR001128">
    <property type="entry name" value="Cyt_P450"/>
</dbReference>
<protein>
    <submittedName>
        <fullName evidence="1">Tryptophan N-monooxygenase</fullName>
    </submittedName>
</protein>
<dbReference type="InterPro" id="IPR036396">
    <property type="entry name" value="Cyt_P450_sf"/>
</dbReference>
<accession>A0AAW2U196</accession>
<dbReference type="PANTHER" id="PTHR24299">
    <property type="entry name" value="CYTOCHROME P450 FAMILY 1"/>
    <property type="match status" value="1"/>
</dbReference>
<evidence type="ECO:0000313" key="1">
    <source>
        <dbReference type="EMBL" id="KAL0410577.1"/>
    </source>
</evidence>
<reference evidence="1" key="2">
    <citation type="journal article" date="2024" name="Plant">
        <title>Genomic evolution and insights into agronomic trait innovations of Sesamum species.</title>
        <authorList>
            <person name="Miao H."/>
            <person name="Wang L."/>
            <person name="Qu L."/>
            <person name="Liu H."/>
            <person name="Sun Y."/>
            <person name="Le M."/>
            <person name="Wang Q."/>
            <person name="Wei S."/>
            <person name="Zheng Y."/>
            <person name="Lin W."/>
            <person name="Duan Y."/>
            <person name="Cao H."/>
            <person name="Xiong S."/>
            <person name="Wang X."/>
            <person name="Wei L."/>
            <person name="Li C."/>
            <person name="Ma Q."/>
            <person name="Ju M."/>
            <person name="Zhao R."/>
            <person name="Li G."/>
            <person name="Mu C."/>
            <person name="Tian Q."/>
            <person name="Mei H."/>
            <person name="Zhang T."/>
            <person name="Gao T."/>
            <person name="Zhang H."/>
        </authorList>
    </citation>
    <scope>NUCLEOTIDE SEQUENCE</scope>
    <source>
        <strain evidence="1">KEN1</strain>
    </source>
</reference>
<dbReference type="GO" id="GO:0005506">
    <property type="term" value="F:iron ion binding"/>
    <property type="evidence" value="ECO:0007669"/>
    <property type="project" value="InterPro"/>
</dbReference>
<dbReference type="PANTHER" id="PTHR24299:SF52">
    <property type="entry name" value="CYTOCHROME P450"/>
    <property type="match status" value="1"/>
</dbReference>
<sequence length="111" mass="12569">MGYPIVGCVPQTMKNKPALRWIDKLMQEINTEIACIRLGNTHIIVVTSPELAQEFLKKQDVIFASRPNCMSANLTSNGFLTTAMSPMGRQWKKMRRIIVSEVLANKKHILL</sequence>
<comment type="caution">
    <text evidence="1">The sequence shown here is derived from an EMBL/GenBank/DDBJ whole genome shotgun (WGS) entry which is preliminary data.</text>
</comment>
<organism evidence="1">
    <name type="scientific">Sesamum latifolium</name>
    <dbReference type="NCBI Taxonomy" id="2727402"/>
    <lineage>
        <taxon>Eukaryota</taxon>
        <taxon>Viridiplantae</taxon>
        <taxon>Streptophyta</taxon>
        <taxon>Embryophyta</taxon>
        <taxon>Tracheophyta</taxon>
        <taxon>Spermatophyta</taxon>
        <taxon>Magnoliopsida</taxon>
        <taxon>eudicotyledons</taxon>
        <taxon>Gunneridae</taxon>
        <taxon>Pentapetalae</taxon>
        <taxon>asterids</taxon>
        <taxon>lamiids</taxon>
        <taxon>Lamiales</taxon>
        <taxon>Pedaliaceae</taxon>
        <taxon>Sesamum</taxon>
    </lineage>
</organism>
<dbReference type="Pfam" id="PF00067">
    <property type="entry name" value="p450"/>
    <property type="match status" value="1"/>
</dbReference>
<dbReference type="Gene3D" id="1.10.630.10">
    <property type="entry name" value="Cytochrome P450"/>
    <property type="match status" value="1"/>
</dbReference>
<dbReference type="GO" id="GO:0004497">
    <property type="term" value="F:monooxygenase activity"/>
    <property type="evidence" value="ECO:0007669"/>
    <property type="project" value="InterPro"/>
</dbReference>
<dbReference type="GO" id="GO:0020037">
    <property type="term" value="F:heme binding"/>
    <property type="evidence" value="ECO:0007669"/>
    <property type="project" value="InterPro"/>
</dbReference>
<gene>
    <name evidence="1" type="ORF">Slati_3647400</name>
</gene>
<name>A0AAW2U196_9LAMI</name>
<dbReference type="EMBL" id="JACGWN010000013">
    <property type="protein sequence ID" value="KAL0410577.1"/>
    <property type="molecule type" value="Genomic_DNA"/>
</dbReference>
<reference evidence="1" key="1">
    <citation type="submission" date="2020-06" db="EMBL/GenBank/DDBJ databases">
        <authorList>
            <person name="Li T."/>
            <person name="Hu X."/>
            <person name="Zhang T."/>
            <person name="Song X."/>
            <person name="Zhang H."/>
            <person name="Dai N."/>
            <person name="Sheng W."/>
            <person name="Hou X."/>
            <person name="Wei L."/>
        </authorList>
    </citation>
    <scope>NUCLEOTIDE SEQUENCE</scope>
    <source>
        <strain evidence="1">KEN1</strain>
        <tissue evidence="1">Leaf</tissue>
    </source>
</reference>
<dbReference type="AlphaFoldDB" id="A0AAW2U196"/>
<dbReference type="SUPFAM" id="SSF48264">
    <property type="entry name" value="Cytochrome P450"/>
    <property type="match status" value="1"/>
</dbReference>
<dbReference type="GO" id="GO:0016705">
    <property type="term" value="F:oxidoreductase activity, acting on paired donors, with incorporation or reduction of molecular oxygen"/>
    <property type="evidence" value="ECO:0007669"/>
    <property type="project" value="InterPro"/>
</dbReference>